<dbReference type="RefSeq" id="WP_015099389.1">
    <property type="nucleotide sequence ID" value="NC_019673.1"/>
</dbReference>
<dbReference type="BioCyc" id="SESP1179773:BN6_RS09615-MONOMER"/>
<dbReference type="OrthoDB" id="4578443at2"/>
<name>K0JTL6_SACES</name>
<proteinExistence type="predicted"/>
<gene>
    <name evidence="1" type="ordered locus">BN6_19570</name>
</gene>
<dbReference type="AlphaFoldDB" id="K0JTL6"/>
<dbReference type="PATRIC" id="fig|1179773.3.peg.1965"/>
<evidence type="ECO:0000313" key="1">
    <source>
        <dbReference type="EMBL" id="CCH29276.1"/>
    </source>
</evidence>
<dbReference type="KEGG" id="sesp:BN6_19570"/>
<protein>
    <submittedName>
        <fullName evidence="1">Uncharacterized protein</fullName>
    </submittedName>
</protein>
<evidence type="ECO:0000313" key="2">
    <source>
        <dbReference type="Proteomes" id="UP000006281"/>
    </source>
</evidence>
<dbReference type="EMBL" id="HE804045">
    <property type="protein sequence ID" value="CCH29276.1"/>
    <property type="molecule type" value="Genomic_DNA"/>
</dbReference>
<reference evidence="1 2" key="1">
    <citation type="journal article" date="2012" name="BMC Genomics">
        <title>Complete genome sequence of Saccharothrix espanaensis DSM 44229T and comparison to the other completely sequenced Pseudonocardiaceae.</title>
        <authorList>
            <person name="Strobel T."/>
            <person name="Al-Dilaimi A."/>
            <person name="Blom J."/>
            <person name="Gessner A."/>
            <person name="Kalinowski J."/>
            <person name="Luzhetska M."/>
            <person name="Puhler A."/>
            <person name="Szczepanowski R."/>
            <person name="Bechthold A."/>
            <person name="Ruckert C."/>
        </authorList>
    </citation>
    <scope>NUCLEOTIDE SEQUENCE [LARGE SCALE GENOMIC DNA]</scope>
    <source>
        <strain evidence="2">ATCC 51144 / DSM 44229 / JCM 9112 / NBRC 15066 / NRRL 15764</strain>
    </source>
</reference>
<sequence>MPVFVVPKAHIDLLVTAALHYCLIDKPADADVTGAMLWSENYRSVNRYYREANKAPLYIATLTRFRYHPVAVLKAVDGYQHQILERPDSPPTRASAWCRALRAAVETELSPDDRAIVRGVTGTLVPAYQCFAVYARAPWRVESLDDVPLADRPMPR</sequence>
<dbReference type="STRING" id="1179773.BN6_19570"/>
<organism evidence="1 2">
    <name type="scientific">Saccharothrix espanaensis (strain ATCC 51144 / DSM 44229 / JCM 9112 / NBRC 15066 / NRRL 15764)</name>
    <dbReference type="NCBI Taxonomy" id="1179773"/>
    <lineage>
        <taxon>Bacteria</taxon>
        <taxon>Bacillati</taxon>
        <taxon>Actinomycetota</taxon>
        <taxon>Actinomycetes</taxon>
        <taxon>Pseudonocardiales</taxon>
        <taxon>Pseudonocardiaceae</taxon>
        <taxon>Saccharothrix</taxon>
    </lineage>
</organism>
<dbReference type="HOGENOM" id="CLU_1685324_0_0_11"/>
<keyword evidence="2" id="KW-1185">Reference proteome</keyword>
<dbReference type="eggNOG" id="ENOG5030NR5">
    <property type="taxonomic scope" value="Bacteria"/>
</dbReference>
<accession>K0JTL6</accession>
<dbReference type="Proteomes" id="UP000006281">
    <property type="component" value="Chromosome"/>
</dbReference>